<feature type="transmembrane region" description="Helical" evidence="10">
    <location>
        <begin position="58"/>
        <end position="79"/>
    </location>
</feature>
<dbReference type="InterPro" id="IPR037185">
    <property type="entry name" value="EmrE-like"/>
</dbReference>
<evidence type="ECO:0000256" key="9">
    <source>
        <dbReference type="RuleBase" id="RU003942"/>
    </source>
</evidence>
<reference evidence="11" key="2">
    <citation type="journal article" date="2022" name="Res Sq">
        <title>Evolution of multicellular longitudinally dividing oral cavity symbionts (Neisseriaceae).</title>
        <authorList>
            <person name="Nyongesa S."/>
            <person name="Weber P."/>
            <person name="Bernet E."/>
            <person name="Pullido F."/>
            <person name="Nieckarz M."/>
            <person name="Delaby M."/>
            <person name="Nieves C."/>
            <person name="Viehboeck T."/>
            <person name="Krause N."/>
            <person name="Rivera-Millot A."/>
            <person name="Nakamura A."/>
            <person name="Vischer N."/>
            <person name="VanNieuwenhze M."/>
            <person name="Brun Y."/>
            <person name="Cava F."/>
            <person name="Bulgheresi S."/>
            <person name="Veyrier F."/>
        </authorList>
    </citation>
    <scope>NUCLEOTIDE SEQUENCE</scope>
    <source>
        <strain evidence="11">SAG 1488-6</strain>
    </source>
</reference>
<dbReference type="RefSeq" id="WP_019958765.1">
    <property type="nucleotide sequence ID" value="NZ_CP091512.1"/>
</dbReference>
<dbReference type="Gene3D" id="1.10.3730.20">
    <property type="match status" value="1"/>
</dbReference>
<evidence type="ECO:0000313" key="11">
    <source>
        <dbReference type="EMBL" id="UOO93123.1"/>
    </source>
</evidence>
<evidence type="ECO:0000256" key="4">
    <source>
        <dbReference type="ARBA" id="ARBA00022475"/>
    </source>
</evidence>
<dbReference type="InterPro" id="IPR045324">
    <property type="entry name" value="Small_multidrug_res"/>
</dbReference>
<protein>
    <recommendedName>
        <fullName evidence="3">Spermidine export protein MdtJ</fullName>
    </recommendedName>
</protein>
<keyword evidence="7 10" id="KW-1133">Transmembrane helix</keyword>
<feature type="transmembrane region" description="Helical" evidence="10">
    <location>
        <begin position="31"/>
        <end position="51"/>
    </location>
</feature>
<keyword evidence="6 9" id="KW-0812">Transmembrane</keyword>
<organism evidence="11 12">
    <name type="scientific">Vitreoscilla stercoraria</name>
    <dbReference type="NCBI Taxonomy" id="61"/>
    <lineage>
        <taxon>Bacteria</taxon>
        <taxon>Pseudomonadati</taxon>
        <taxon>Pseudomonadota</taxon>
        <taxon>Betaproteobacteria</taxon>
        <taxon>Neisseriales</taxon>
        <taxon>Neisseriaceae</taxon>
        <taxon>Vitreoscilla</taxon>
    </lineage>
</organism>
<dbReference type="Proteomes" id="UP000832034">
    <property type="component" value="Chromosome"/>
</dbReference>
<reference evidence="11" key="1">
    <citation type="submission" date="2021-12" db="EMBL/GenBank/DDBJ databases">
        <authorList>
            <person name="Veyrier F.J."/>
        </authorList>
    </citation>
    <scope>NUCLEOTIDE SEQUENCE</scope>
    <source>
        <strain evidence="11">SAG 1488-6</strain>
    </source>
</reference>
<comment type="subcellular location">
    <subcellularLocation>
        <location evidence="1">Cell inner membrane</location>
        <topology evidence="1">Multi-pass membrane protein</topology>
    </subcellularLocation>
    <subcellularLocation>
        <location evidence="9">Cell membrane</location>
        <topology evidence="9">Multi-pass membrane protein</topology>
    </subcellularLocation>
</comment>
<keyword evidence="4" id="KW-1003">Cell membrane</keyword>
<dbReference type="InterPro" id="IPR000390">
    <property type="entry name" value="Small_drug/metabolite_transptr"/>
</dbReference>
<dbReference type="PANTHER" id="PTHR30561">
    <property type="entry name" value="SMR FAMILY PROTON-DEPENDENT DRUG EFFLUX TRANSPORTER SUGE"/>
    <property type="match status" value="1"/>
</dbReference>
<keyword evidence="5" id="KW-0997">Cell inner membrane</keyword>
<evidence type="ECO:0000256" key="2">
    <source>
        <dbReference type="ARBA" id="ARBA00011358"/>
    </source>
</evidence>
<evidence type="ECO:0000256" key="1">
    <source>
        <dbReference type="ARBA" id="ARBA00004429"/>
    </source>
</evidence>
<dbReference type="SUPFAM" id="SSF103481">
    <property type="entry name" value="Multidrug resistance efflux transporter EmrE"/>
    <property type="match status" value="1"/>
</dbReference>
<evidence type="ECO:0000313" key="12">
    <source>
        <dbReference type="Proteomes" id="UP000832034"/>
    </source>
</evidence>
<dbReference type="EMBL" id="CP091512">
    <property type="protein sequence ID" value="UOO93123.1"/>
    <property type="molecule type" value="Genomic_DNA"/>
</dbReference>
<evidence type="ECO:0000256" key="8">
    <source>
        <dbReference type="ARBA" id="ARBA00023136"/>
    </source>
</evidence>
<feature type="transmembrane region" description="Helical" evidence="10">
    <location>
        <begin position="5"/>
        <end position="25"/>
    </location>
</feature>
<evidence type="ECO:0000256" key="6">
    <source>
        <dbReference type="ARBA" id="ARBA00022692"/>
    </source>
</evidence>
<comment type="similarity">
    <text evidence="9">Belongs to the drug/metabolite transporter (DMT) superfamily. Small multidrug resistance (SMR) (TC 2.A.7.1) family.</text>
</comment>
<keyword evidence="12" id="KW-1185">Reference proteome</keyword>
<evidence type="ECO:0000256" key="5">
    <source>
        <dbReference type="ARBA" id="ARBA00022519"/>
    </source>
</evidence>
<name>A0ABY4EEK1_VITST</name>
<dbReference type="PANTHER" id="PTHR30561:SF2">
    <property type="entry name" value="SPERMIDINE EXPORT PROTEIN MDTJ"/>
    <property type="match status" value="1"/>
</dbReference>
<evidence type="ECO:0000256" key="7">
    <source>
        <dbReference type="ARBA" id="ARBA00022989"/>
    </source>
</evidence>
<gene>
    <name evidence="11" type="ORF">LVJ81_03575</name>
</gene>
<keyword evidence="8 10" id="KW-0472">Membrane</keyword>
<evidence type="ECO:0000256" key="3">
    <source>
        <dbReference type="ARBA" id="ARBA00021112"/>
    </source>
</evidence>
<feature type="transmembrane region" description="Helical" evidence="10">
    <location>
        <begin position="85"/>
        <end position="101"/>
    </location>
</feature>
<sequence>MIYWIFLGFSIVMEVAGVLLMQYAANHNSSWGMALMYGLICASYMLLSVAVKRIPLGVAYALWEGVGIVCITVLSVFLFGESMSILKIVGLGLLMLAILLLKSGTSPKNPSLETETALDLSLKHSLKEA</sequence>
<accession>A0ABY4EEK1</accession>
<proteinExistence type="inferred from homology"/>
<dbReference type="Pfam" id="PF00893">
    <property type="entry name" value="Multi_Drug_Res"/>
    <property type="match status" value="1"/>
</dbReference>
<comment type="subunit">
    <text evidence="2">Forms a complex with MdtI.</text>
</comment>
<evidence type="ECO:0000256" key="10">
    <source>
        <dbReference type="SAM" id="Phobius"/>
    </source>
</evidence>